<dbReference type="EMBL" id="JACOOZ010000005">
    <property type="protein sequence ID" value="MBC5668110.1"/>
    <property type="molecule type" value="Genomic_DNA"/>
</dbReference>
<evidence type="ECO:0000313" key="1">
    <source>
        <dbReference type="EMBL" id="MBC5668110.1"/>
    </source>
</evidence>
<protein>
    <submittedName>
        <fullName evidence="1">Uncharacterized protein</fullName>
    </submittedName>
</protein>
<organism evidence="1 2">
    <name type="scientific">Eubacterium segne</name>
    <dbReference type="NCBI Taxonomy" id="2763045"/>
    <lineage>
        <taxon>Bacteria</taxon>
        <taxon>Bacillati</taxon>
        <taxon>Bacillota</taxon>
        <taxon>Clostridia</taxon>
        <taxon>Eubacteriales</taxon>
        <taxon>Eubacteriaceae</taxon>
        <taxon>Eubacterium</taxon>
    </lineage>
</organism>
<accession>A0ABR7F5M5</accession>
<proteinExistence type="predicted"/>
<dbReference type="Proteomes" id="UP000597877">
    <property type="component" value="Unassembled WGS sequence"/>
</dbReference>
<reference evidence="1 2" key="1">
    <citation type="submission" date="2020-08" db="EMBL/GenBank/DDBJ databases">
        <title>Genome public.</title>
        <authorList>
            <person name="Liu C."/>
            <person name="Sun Q."/>
        </authorList>
    </citation>
    <scope>NUCLEOTIDE SEQUENCE [LARGE SCALE GENOMIC DNA]</scope>
    <source>
        <strain evidence="1 2">BX4</strain>
    </source>
</reference>
<comment type="caution">
    <text evidence="1">The sequence shown here is derived from an EMBL/GenBank/DDBJ whole genome shotgun (WGS) entry which is preliminary data.</text>
</comment>
<keyword evidence="2" id="KW-1185">Reference proteome</keyword>
<dbReference type="RefSeq" id="WP_186840434.1">
    <property type="nucleotide sequence ID" value="NZ_JACOOZ010000005.1"/>
</dbReference>
<sequence length="77" mass="8941">MNKQELEEVLLLNKVPKDLYSLSGGLPNESYCLEKKKSRWHVYYSERGIKTSVGFFENEEAACECLLKEIRKIVSID</sequence>
<evidence type="ECO:0000313" key="2">
    <source>
        <dbReference type="Proteomes" id="UP000597877"/>
    </source>
</evidence>
<gene>
    <name evidence="1" type="ORF">H8S00_08965</name>
</gene>
<name>A0ABR7F5M5_9FIRM</name>